<evidence type="ECO:0000256" key="1">
    <source>
        <dbReference type="SAM" id="Phobius"/>
    </source>
</evidence>
<feature type="transmembrane region" description="Helical" evidence="1">
    <location>
        <begin position="46"/>
        <end position="68"/>
    </location>
</feature>
<gene>
    <name evidence="2" type="ORF">HDG41_007244</name>
</gene>
<dbReference type="EMBL" id="JACHDE010000028">
    <property type="protein sequence ID" value="MBB5405148.1"/>
    <property type="molecule type" value="Genomic_DNA"/>
</dbReference>
<keyword evidence="1" id="KW-0472">Membrane</keyword>
<name>A0A7W8P801_9BURK</name>
<keyword evidence="1" id="KW-1133">Transmembrane helix</keyword>
<accession>A0A7W8P801</accession>
<evidence type="ECO:0000313" key="3">
    <source>
        <dbReference type="Proteomes" id="UP000592820"/>
    </source>
</evidence>
<dbReference type="Proteomes" id="UP000592820">
    <property type="component" value="Unassembled WGS sequence"/>
</dbReference>
<dbReference type="AlphaFoldDB" id="A0A7W8P801"/>
<comment type="caution">
    <text evidence="2">The sequence shown here is derived from an EMBL/GenBank/DDBJ whole genome shotgun (WGS) entry which is preliminary data.</text>
</comment>
<proteinExistence type="predicted"/>
<reference evidence="2 3" key="1">
    <citation type="submission" date="2020-08" db="EMBL/GenBank/DDBJ databases">
        <title>Genomic Encyclopedia of Type Strains, Phase IV (KMG-V): Genome sequencing to study the core and pangenomes of soil and plant-associated prokaryotes.</title>
        <authorList>
            <person name="Whitman W."/>
        </authorList>
    </citation>
    <scope>NUCLEOTIDE SEQUENCE [LARGE SCALE GENOMIC DNA]</scope>
    <source>
        <strain evidence="2 3">JPY162</strain>
    </source>
</reference>
<sequence length="72" mass="7912">MLTLQMMLFIMSPAMGLKAAFADSCYKTGKVIAHLFQIQRGPEQWIGFAAFGTVGIYVVIFAALDIVARFGH</sequence>
<organism evidence="2 3">
    <name type="scientific">Paraburkholderia youngii</name>
    <dbReference type="NCBI Taxonomy" id="2782701"/>
    <lineage>
        <taxon>Bacteria</taxon>
        <taxon>Pseudomonadati</taxon>
        <taxon>Pseudomonadota</taxon>
        <taxon>Betaproteobacteria</taxon>
        <taxon>Burkholderiales</taxon>
        <taxon>Burkholderiaceae</taxon>
        <taxon>Paraburkholderia</taxon>
    </lineage>
</organism>
<evidence type="ECO:0000313" key="2">
    <source>
        <dbReference type="EMBL" id="MBB5405148.1"/>
    </source>
</evidence>
<keyword evidence="1" id="KW-0812">Transmembrane</keyword>
<dbReference type="RefSeq" id="WP_260332440.1">
    <property type="nucleotide sequence ID" value="NZ_JACHDE010000028.1"/>
</dbReference>
<protein>
    <submittedName>
        <fullName evidence="2">Nicotinamide riboside transporter PnuC</fullName>
    </submittedName>
</protein>